<evidence type="ECO:0000256" key="3">
    <source>
        <dbReference type="ARBA" id="ARBA00022603"/>
    </source>
</evidence>
<keyword evidence="5" id="KW-0949">S-adenosyl-L-methionine</keyword>
<reference evidence="8 9" key="1">
    <citation type="submission" date="2020-02" db="EMBL/GenBank/DDBJ databases">
        <authorList>
            <person name="Kim Y.B."/>
            <person name="Roh S.W."/>
        </authorList>
    </citation>
    <scope>NUCLEOTIDE SEQUENCE [LARGE SCALE GENOMIC DNA]</scope>
    <source>
        <strain evidence="8 9">DSM 103574</strain>
    </source>
</reference>
<evidence type="ECO:0000313" key="9">
    <source>
        <dbReference type="Proteomes" id="UP000466848"/>
    </source>
</evidence>
<dbReference type="RefSeq" id="WP_163065074.1">
    <property type="nucleotide sequence ID" value="NZ_CP048649.1"/>
</dbReference>
<dbReference type="KEGG" id="abut:Ami103574_01995"/>
<dbReference type="GO" id="GO:1904047">
    <property type="term" value="F:S-adenosyl-L-methionine binding"/>
    <property type="evidence" value="ECO:0007669"/>
    <property type="project" value="TreeGrafter"/>
</dbReference>
<dbReference type="Gene3D" id="3.40.50.150">
    <property type="entry name" value="Vaccinia Virus protein VP39"/>
    <property type="match status" value="1"/>
</dbReference>
<dbReference type="PANTHER" id="PTHR30481">
    <property type="entry name" value="DNA ADENINE METHYLASE"/>
    <property type="match status" value="1"/>
</dbReference>
<evidence type="ECO:0000256" key="4">
    <source>
        <dbReference type="ARBA" id="ARBA00022679"/>
    </source>
</evidence>
<dbReference type="GO" id="GO:0032259">
    <property type="term" value="P:methylation"/>
    <property type="evidence" value="ECO:0007669"/>
    <property type="project" value="UniProtKB-KW"/>
</dbReference>
<evidence type="ECO:0000256" key="2">
    <source>
        <dbReference type="ARBA" id="ARBA00011900"/>
    </source>
</evidence>
<evidence type="ECO:0000256" key="7">
    <source>
        <dbReference type="SAM" id="Coils"/>
    </source>
</evidence>
<evidence type="ECO:0000313" key="8">
    <source>
        <dbReference type="EMBL" id="QIB68154.1"/>
    </source>
</evidence>
<dbReference type="GO" id="GO:0009007">
    <property type="term" value="F:site-specific DNA-methyltransferase (adenine-specific) activity"/>
    <property type="evidence" value="ECO:0007669"/>
    <property type="project" value="UniProtKB-EC"/>
</dbReference>
<comment type="catalytic activity">
    <reaction evidence="6">
        <text>a 2'-deoxyadenosine in DNA + S-adenosyl-L-methionine = an N(6)-methyl-2'-deoxyadenosine in DNA + S-adenosyl-L-homocysteine + H(+)</text>
        <dbReference type="Rhea" id="RHEA:15197"/>
        <dbReference type="Rhea" id="RHEA-COMP:12418"/>
        <dbReference type="Rhea" id="RHEA-COMP:12419"/>
        <dbReference type="ChEBI" id="CHEBI:15378"/>
        <dbReference type="ChEBI" id="CHEBI:57856"/>
        <dbReference type="ChEBI" id="CHEBI:59789"/>
        <dbReference type="ChEBI" id="CHEBI:90615"/>
        <dbReference type="ChEBI" id="CHEBI:90616"/>
        <dbReference type="EC" id="2.1.1.72"/>
    </reaction>
</comment>
<dbReference type="InterPro" id="IPR012327">
    <property type="entry name" value="MeTrfase_D12"/>
</dbReference>
<evidence type="ECO:0000256" key="1">
    <source>
        <dbReference type="ARBA" id="ARBA00006594"/>
    </source>
</evidence>
<organism evidence="8 9">
    <name type="scientific">Aminipila butyrica</name>
    <dbReference type="NCBI Taxonomy" id="433296"/>
    <lineage>
        <taxon>Bacteria</taxon>
        <taxon>Bacillati</taxon>
        <taxon>Bacillota</taxon>
        <taxon>Clostridia</taxon>
        <taxon>Peptostreptococcales</taxon>
        <taxon>Anaerovoracaceae</taxon>
        <taxon>Aminipila</taxon>
    </lineage>
</organism>
<name>A0A858BTQ3_9FIRM</name>
<dbReference type="SUPFAM" id="SSF53335">
    <property type="entry name" value="S-adenosyl-L-methionine-dependent methyltransferases"/>
    <property type="match status" value="1"/>
</dbReference>
<sequence length="282" mass="33665">MNPVLKYRGGKFREIPRFLQYIPDDFDRYLEPFFGGGAVYFYLEPDCAILNDVNTRLINFYSELRNHYPEMRKQLNQLQSEYEANQADFKERKLLQPEAIVPNANEELYYRLRTLYNHPDETFLDGVLYFFINKTAYSGMIRYNNSGEYNVPFGRYPNFNTRLMTQQHSDLLQGAELFNVDYSQIFDMAQENDFMFLDPPYDCVFNDYGNVDMANGFDEEQHRRLAADFRNLPCRTLMVIGKTSLTEELYGEYVIDEYYKNYSVNIRNRFNNDKMHLVVQNY</sequence>
<gene>
    <name evidence="8" type="ORF">Ami103574_01995</name>
</gene>
<dbReference type="PIRSF" id="PIRSF000398">
    <property type="entry name" value="M_m6A_EcoRV"/>
    <property type="match status" value="1"/>
</dbReference>
<dbReference type="GO" id="GO:0043565">
    <property type="term" value="F:sequence-specific DNA binding"/>
    <property type="evidence" value="ECO:0007669"/>
    <property type="project" value="TreeGrafter"/>
</dbReference>
<evidence type="ECO:0000256" key="6">
    <source>
        <dbReference type="ARBA" id="ARBA00047942"/>
    </source>
</evidence>
<proteinExistence type="inferred from homology"/>
<dbReference type="PRINTS" id="PR00505">
    <property type="entry name" value="D12N6MTFRASE"/>
</dbReference>
<dbReference type="Pfam" id="PF02086">
    <property type="entry name" value="MethyltransfD12"/>
    <property type="match status" value="1"/>
</dbReference>
<keyword evidence="3 8" id="KW-0489">Methyltransferase</keyword>
<protein>
    <recommendedName>
        <fullName evidence="2">site-specific DNA-methyltransferase (adenine-specific)</fullName>
        <ecNumber evidence="2">2.1.1.72</ecNumber>
    </recommendedName>
</protein>
<dbReference type="Proteomes" id="UP000466848">
    <property type="component" value="Chromosome"/>
</dbReference>
<dbReference type="InterPro" id="IPR023095">
    <property type="entry name" value="Ade_MeTrfase_dom_2"/>
</dbReference>
<keyword evidence="9" id="KW-1185">Reference proteome</keyword>
<dbReference type="REBASE" id="379091">
    <property type="entry name" value="M.Abu103574ORF1995P"/>
</dbReference>
<dbReference type="InterPro" id="IPR029063">
    <property type="entry name" value="SAM-dependent_MTases_sf"/>
</dbReference>
<dbReference type="Gene3D" id="1.10.1020.10">
    <property type="entry name" value="Adenine-specific Methyltransferase, Domain 2"/>
    <property type="match status" value="1"/>
</dbReference>
<dbReference type="AlphaFoldDB" id="A0A858BTQ3"/>
<evidence type="ECO:0000256" key="5">
    <source>
        <dbReference type="ARBA" id="ARBA00022691"/>
    </source>
</evidence>
<accession>A0A858BTQ3</accession>
<dbReference type="PANTHER" id="PTHR30481:SF3">
    <property type="entry name" value="DNA ADENINE METHYLASE"/>
    <property type="match status" value="1"/>
</dbReference>
<dbReference type="InterPro" id="IPR012263">
    <property type="entry name" value="M_m6A_EcoRV"/>
</dbReference>
<dbReference type="EMBL" id="CP048649">
    <property type="protein sequence ID" value="QIB68154.1"/>
    <property type="molecule type" value="Genomic_DNA"/>
</dbReference>
<dbReference type="GO" id="GO:0006298">
    <property type="term" value="P:mismatch repair"/>
    <property type="evidence" value="ECO:0007669"/>
    <property type="project" value="TreeGrafter"/>
</dbReference>
<dbReference type="NCBIfam" id="TIGR00571">
    <property type="entry name" value="dam"/>
    <property type="match status" value="1"/>
</dbReference>
<keyword evidence="7" id="KW-0175">Coiled coil</keyword>
<dbReference type="GO" id="GO:0009307">
    <property type="term" value="P:DNA restriction-modification system"/>
    <property type="evidence" value="ECO:0007669"/>
    <property type="project" value="InterPro"/>
</dbReference>
<keyword evidence="4 8" id="KW-0808">Transferase</keyword>
<comment type="similarity">
    <text evidence="1">Belongs to the N(4)/N(6)-methyltransferase family.</text>
</comment>
<feature type="coiled-coil region" evidence="7">
    <location>
        <begin position="61"/>
        <end position="88"/>
    </location>
</feature>
<dbReference type="EC" id="2.1.1.72" evidence="2"/>